<comment type="caution">
    <text evidence="1">The sequence shown here is derived from an EMBL/GenBank/DDBJ whole genome shotgun (WGS) entry which is preliminary data.</text>
</comment>
<dbReference type="SUPFAM" id="SSF53756">
    <property type="entry name" value="UDP-Glycosyltransferase/glycogen phosphorylase"/>
    <property type="match status" value="1"/>
</dbReference>
<evidence type="ECO:0000313" key="2">
    <source>
        <dbReference type="Proteomes" id="UP000516437"/>
    </source>
</evidence>
<keyword evidence="1" id="KW-0808">Transferase</keyword>
<organism evidence="1 2">
    <name type="scientific">Morella rubra</name>
    <name type="common">Chinese bayberry</name>
    <dbReference type="NCBI Taxonomy" id="262757"/>
    <lineage>
        <taxon>Eukaryota</taxon>
        <taxon>Viridiplantae</taxon>
        <taxon>Streptophyta</taxon>
        <taxon>Embryophyta</taxon>
        <taxon>Tracheophyta</taxon>
        <taxon>Spermatophyta</taxon>
        <taxon>Magnoliopsida</taxon>
        <taxon>eudicotyledons</taxon>
        <taxon>Gunneridae</taxon>
        <taxon>Pentapetalae</taxon>
        <taxon>rosids</taxon>
        <taxon>fabids</taxon>
        <taxon>Fagales</taxon>
        <taxon>Myricaceae</taxon>
        <taxon>Morella</taxon>
    </lineage>
</organism>
<dbReference type="Proteomes" id="UP000516437">
    <property type="component" value="Chromosome 3"/>
</dbReference>
<protein>
    <submittedName>
        <fullName evidence="1">UDP-glycosyltransferase 76E9</fullName>
    </submittedName>
</protein>
<evidence type="ECO:0000313" key="1">
    <source>
        <dbReference type="EMBL" id="KAB1220161.1"/>
    </source>
</evidence>
<proteinExistence type="predicted"/>
<dbReference type="Gene3D" id="3.40.50.2000">
    <property type="entry name" value="Glycogen Phosphorylase B"/>
    <property type="match status" value="1"/>
</dbReference>
<dbReference type="OrthoDB" id="5835829at2759"/>
<keyword evidence="2" id="KW-1185">Reference proteome</keyword>
<accession>A0A6A1W4M5</accession>
<reference evidence="1 2" key="1">
    <citation type="journal article" date="2019" name="Plant Biotechnol. J.">
        <title>The red bayberry genome and genetic basis of sex determination.</title>
        <authorList>
            <person name="Jia H.M."/>
            <person name="Jia H.J."/>
            <person name="Cai Q.L."/>
            <person name="Wang Y."/>
            <person name="Zhao H.B."/>
            <person name="Yang W.F."/>
            <person name="Wang G.Y."/>
            <person name="Li Y.H."/>
            <person name="Zhan D.L."/>
            <person name="Shen Y.T."/>
            <person name="Niu Q.F."/>
            <person name="Chang L."/>
            <person name="Qiu J."/>
            <person name="Zhao L."/>
            <person name="Xie H.B."/>
            <person name="Fu W.Y."/>
            <person name="Jin J."/>
            <person name="Li X.W."/>
            <person name="Jiao Y."/>
            <person name="Zhou C.C."/>
            <person name="Tu T."/>
            <person name="Chai C.Y."/>
            <person name="Gao J.L."/>
            <person name="Fan L.J."/>
            <person name="van de Weg E."/>
            <person name="Wang J.Y."/>
            <person name="Gao Z.S."/>
        </authorList>
    </citation>
    <scope>NUCLEOTIDE SEQUENCE [LARGE SCALE GENOMIC DNA]</scope>
    <source>
        <tissue evidence="1">Leaves</tissue>
    </source>
</reference>
<dbReference type="GO" id="GO:0016740">
    <property type="term" value="F:transferase activity"/>
    <property type="evidence" value="ECO:0007669"/>
    <property type="project" value="UniProtKB-KW"/>
</dbReference>
<name>A0A6A1W4M5_9ROSI</name>
<sequence length="105" mass="11852">MEKNRQRPRRLLVLLPCPFEGHINPMLQLGTILHSKGFSITIVQPQFNSGSVNTLIVLCGVDGWWRSKVGDPAAQIRTRPLKYSDPLPTCLRLTRVQILRPAARP</sequence>
<gene>
    <name evidence="1" type="ORF">CJ030_MR3G012012</name>
</gene>
<dbReference type="AlphaFoldDB" id="A0A6A1W4M5"/>
<dbReference type="EMBL" id="RXIC02000021">
    <property type="protein sequence ID" value="KAB1220161.1"/>
    <property type="molecule type" value="Genomic_DNA"/>
</dbReference>